<evidence type="ECO:0000256" key="8">
    <source>
        <dbReference type="ARBA" id="ARBA00023029"/>
    </source>
</evidence>
<dbReference type="Gene3D" id="3.30.65.10">
    <property type="entry name" value="Bacterial Topoisomerase I, domain 1"/>
    <property type="match status" value="2"/>
</dbReference>
<sequence>MNNLIISEKNSVALRLAIILADGKFKRERSSSVPIFRFTRDNDSYTIMGLRGHIVELDYPDELNNWHKTDPKDLIYATPHKRVLYQKMVEALISEASRADWIIIATDFDREGELIGLEAVELLNGGIDTGIKASEDLRSKLRIRRARFSSLGRNDVVRAFAELHDLDIRLAKSAECRQLIDLAWGATLTRLLSLAANQTGRNFLSVGRVQSPTLALIARRELEIENFVPKSYYNITAACLKLPDSKFEASHERNPFWDKEEAEKILSAIGGEKEAIVEKYSSEEREEYGPVPFSTTLFLVDATRIGYSGAEAMDIAERLYSEGFISYPRTDNTVYPRSLFIKGVLEKLLNTEFKKEVDEILAQEKITPTRGNVETTDHPPIYPVDAASRRKMSRKEWDIYELVVRRFLATVAPRSIVKNSSARLIIGKQPFVSEGKELVYEGWRRYYPYYRFYGSNMPALTEGERIPVEKISMREEKTKPLPRYTQGNLIKEMEKLGLGTKSTRHEIIQKLYDRKYVQGDTIRPTPVGLSVTLALEKRAPEVCDNKMTARLEQDMDKIAEGKIGMEEVVSESRDMLKTVAEEIDANREEIGRMIRDAILQQKRIGKCSVCGGDLRIIENSRGRFAGCSNYPECTVTYSLPSGYLIKPTDKSCEICSLPMIRLIAKGSKPVDVCINPSCESNRKTGAVGKCPSCGKELRIVRSQKGKRFVGCSGYPECSVTYPLPQSGEVAFSGKSCETCGAPLVEIRQNRGSWSTCINVTCPSKTRQK</sequence>
<dbReference type="InterPro" id="IPR013825">
    <property type="entry name" value="Topo_IA_cen_sub2"/>
</dbReference>
<evidence type="ECO:0000256" key="3">
    <source>
        <dbReference type="ARBA" id="ARBA00022723"/>
    </source>
</evidence>
<evidence type="ECO:0000256" key="11">
    <source>
        <dbReference type="HAMAP-Rule" id="MF_00952"/>
    </source>
</evidence>
<dbReference type="InterPro" id="IPR028612">
    <property type="entry name" value="Topoisom_1_IA"/>
</dbReference>
<organism evidence="14 16">
    <name type="scientific">Candidatus Sysuiplasma superficiale</name>
    <dbReference type="NCBI Taxonomy" id="2823368"/>
    <lineage>
        <taxon>Archaea</taxon>
        <taxon>Methanobacteriati</taxon>
        <taxon>Thermoplasmatota</taxon>
        <taxon>Thermoplasmata</taxon>
        <taxon>Candidatus Sysuiplasmatales</taxon>
        <taxon>Candidatus Sysuiplasmataceae</taxon>
        <taxon>Candidatus Sysuiplasma</taxon>
    </lineage>
</organism>
<dbReference type="PRINTS" id="PR00417">
    <property type="entry name" value="PRTPISMRASEI"/>
</dbReference>
<comment type="similarity">
    <text evidence="2 11">Belongs to the type IA topoisomerase family.</text>
</comment>
<evidence type="ECO:0000256" key="2">
    <source>
        <dbReference type="ARBA" id="ARBA00009446"/>
    </source>
</evidence>
<keyword evidence="10 11" id="KW-0413">Isomerase</keyword>
<feature type="region of interest" description="Interaction with DNA" evidence="11">
    <location>
        <begin position="205"/>
        <end position="210"/>
    </location>
</feature>
<dbReference type="SMART" id="SM00436">
    <property type="entry name" value="TOP1Bc"/>
    <property type="match status" value="1"/>
</dbReference>
<dbReference type="InterPro" id="IPR013497">
    <property type="entry name" value="Topo_IA_cen"/>
</dbReference>
<comment type="caution">
    <text evidence="11">Lacks conserved residue(s) required for the propagation of feature annotation.</text>
</comment>
<dbReference type="NCBIfam" id="TIGR01057">
    <property type="entry name" value="topA_arch"/>
    <property type="match status" value="1"/>
</dbReference>
<accession>A0A8J7YMA6</accession>
<evidence type="ECO:0000313" key="15">
    <source>
        <dbReference type="EMBL" id="MBX8643793.1"/>
    </source>
</evidence>
<dbReference type="NCBIfam" id="NF005555">
    <property type="entry name" value="PRK07220.1"/>
    <property type="match status" value="1"/>
</dbReference>
<dbReference type="InterPro" id="IPR034144">
    <property type="entry name" value="TOPRIM_TopoIII"/>
</dbReference>
<evidence type="ECO:0000256" key="4">
    <source>
        <dbReference type="ARBA" id="ARBA00022737"/>
    </source>
</evidence>
<dbReference type="Gene3D" id="3.40.50.140">
    <property type="match status" value="1"/>
</dbReference>
<dbReference type="Pfam" id="PF01396">
    <property type="entry name" value="Zn_ribbon_Top1"/>
    <property type="match status" value="3"/>
</dbReference>
<comment type="subunit">
    <text evidence="11">Monomer.</text>
</comment>
<dbReference type="GO" id="GO:0005694">
    <property type="term" value="C:chromosome"/>
    <property type="evidence" value="ECO:0007669"/>
    <property type="project" value="InterPro"/>
</dbReference>
<evidence type="ECO:0000256" key="9">
    <source>
        <dbReference type="ARBA" id="ARBA00023125"/>
    </source>
</evidence>
<dbReference type="Gene3D" id="2.70.20.10">
    <property type="entry name" value="Topoisomerase I, domain 3"/>
    <property type="match status" value="1"/>
</dbReference>
<evidence type="ECO:0000256" key="10">
    <source>
        <dbReference type="ARBA" id="ARBA00023235"/>
    </source>
</evidence>
<proteinExistence type="inferred from homology"/>
<evidence type="ECO:0000256" key="6">
    <source>
        <dbReference type="ARBA" id="ARBA00022833"/>
    </source>
</evidence>
<evidence type="ECO:0000313" key="16">
    <source>
        <dbReference type="Proteomes" id="UP000716004"/>
    </source>
</evidence>
<dbReference type="GO" id="GO:0006310">
    <property type="term" value="P:DNA recombination"/>
    <property type="evidence" value="ECO:0007669"/>
    <property type="project" value="TreeGrafter"/>
</dbReference>
<dbReference type="InterPro" id="IPR023406">
    <property type="entry name" value="Topo_IA_AS"/>
</dbReference>
<feature type="domain" description="Topo IA-type catalytic" evidence="13">
    <location>
        <begin position="167"/>
        <end position="580"/>
    </location>
</feature>
<dbReference type="Pfam" id="PF01751">
    <property type="entry name" value="Toprim"/>
    <property type="match status" value="1"/>
</dbReference>
<feature type="domain" description="Toprim" evidence="12">
    <location>
        <begin position="2"/>
        <end position="149"/>
    </location>
</feature>
<feature type="site" description="Interaction with DNA" evidence="11">
    <location>
        <position position="181"/>
    </location>
</feature>
<keyword evidence="8 11" id="KW-0799">Topoisomerase</keyword>
<evidence type="ECO:0000256" key="1">
    <source>
        <dbReference type="ARBA" id="ARBA00000213"/>
    </source>
</evidence>
<dbReference type="InterPro" id="IPR003601">
    <property type="entry name" value="Topo_IA_2"/>
</dbReference>
<dbReference type="Pfam" id="PF01131">
    <property type="entry name" value="Topoisom_bac"/>
    <property type="match status" value="1"/>
</dbReference>
<dbReference type="InterPro" id="IPR006171">
    <property type="entry name" value="TOPRIM_dom"/>
</dbReference>
<keyword evidence="6" id="KW-0862">Zinc</keyword>
<comment type="catalytic activity">
    <reaction evidence="1 11">
        <text>ATP-independent breakage of single-stranded DNA, followed by passage and rejoining.</text>
        <dbReference type="EC" id="5.6.2.1"/>
    </reaction>
</comment>
<dbReference type="InterPro" id="IPR003602">
    <property type="entry name" value="Topo_IA_DNA-bd_dom"/>
</dbReference>
<evidence type="ECO:0000313" key="14">
    <source>
        <dbReference type="EMBL" id="MBX8631205.1"/>
    </source>
</evidence>
<keyword evidence="3" id="KW-0479">Metal-binding</keyword>
<gene>
    <name evidence="11" type="primary">topA</name>
    <name evidence="14" type="ORF">J9259_01590</name>
    <name evidence="15" type="ORF">KIY12_03605</name>
</gene>
<comment type="function">
    <text evidence="11">Releases the supercoiling and torsional tension of DNA, which is introduced during the DNA replication and transcription, by transiently cleaving and rejoining one strand of the DNA duplex. Introduces a single-strand break via transesterification at a target site in duplex DNA. The scissile phosphodiester is attacked by the catalytic tyrosine of the enzyme, resulting in the formation of a DNA-(5'-phosphotyrosyl)-enzyme intermediate and the expulsion of a 3'-OH DNA strand. The free DNA strand then undergoes passage around the unbroken strand, thus removing DNA supercoils. Finally, in the religation step, the DNA 3'-OH attacks the covalent intermediate to expel the active-site tyrosine and restore the DNA phosphodiester backbone.</text>
</comment>
<dbReference type="GO" id="GO:0006281">
    <property type="term" value="P:DNA repair"/>
    <property type="evidence" value="ECO:0007669"/>
    <property type="project" value="TreeGrafter"/>
</dbReference>
<dbReference type="SMART" id="SM00493">
    <property type="entry name" value="TOPRIM"/>
    <property type="match status" value="1"/>
</dbReference>
<dbReference type="SUPFAM" id="SSF56712">
    <property type="entry name" value="Prokaryotic type I DNA topoisomerase"/>
    <property type="match status" value="1"/>
</dbReference>
<dbReference type="Gene3D" id="1.10.460.10">
    <property type="entry name" value="Topoisomerase I, domain 2"/>
    <property type="match status" value="1"/>
</dbReference>
<dbReference type="InterPro" id="IPR000380">
    <property type="entry name" value="Topo_IA"/>
</dbReference>
<dbReference type="InterPro" id="IPR023405">
    <property type="entry name" value="Topo_IA_core_domain"/>
</dbReference>
<dbReference type="InterPro" id="IPR013826">
    <property type="entry name" value="Topo_IA_cen_sub3"/>
</dbReference>
<dbReference type="GO" id="GO:0003677">
    <property type="term" value="F:DNA binding"/>
    <property type="evidence" value="ECO:0007669"/>
    <property type="project" value="UniProtKB-KW"/>
</dbReference>
<dbReference type="PROSITE" id="PS52039">
    <property type="entry name" value="TOPO_IA_2"/>
    <property type="match status" value="1"/>
</dbReference>
<feature type="site" description="Interaction with DNA" evidence="11">
    <location>
        <position position="177"/>
    </location>
</feature>
<evidence type="ECO:0000256" key="7">
    <source>
        <dbReference type="ARBA" id="ARBA00022842"/>
    </source>
</evidence>
<dbReference type="PROSITE" id="PS00396">
    <property type="entry name" value="TOPO_IA_1"/>
    <property type="match status" value="1"/>
</dbReference>
<feature type="site" description="Interaction with DNA" evidence="11">
    <location>
        <position position="514"/>
    </location>
</feature>
<dbReference type="SUPFAM" id="SSF57783">
    <property type="entry name" value="Zinc beta-ribbon"/>
    <property type="match status" value="1"/>
</dbReference>
<dbReference type="EC" id="5.6.2.1" evidence="11"/>
<dbReference type="EMBL" id="JAHEAC010000020">
    <property type="protein sequence ID" value="MBX8643793.1"/>
    <property type="molecule type" value="Genomic_DNA"/>
</dbReference>
<feature type="site" description="Interaction with DNA" evidence="11">
    <location>
        <position position="53"/>
    </location>
</feature>
<dbReference type="EMBL" id="JAGVSJ010000002">
    <property type="protein sequence ID" value="MBX8631205.1"/>
    <property type="molecule type" value="Genomic_DNA"/>
</dbReference>
<feature type="active site" description="O-(5'-phospho-DNA)-tyrosine intermediate" evidence="11">
    <location>
        <position position="327"/>
    </location>
</feature>
<evidence type="ECO:0000259" key="13">
    <source>
        <dbReference type="PROSITE" id="PS52039"/>
    </source>
</evidence>
<name>A0A8J7YMA6_9ARCH</name>
<dbReference type="GO" id="GO:0003917">
    <property type="term" value="F:DNA topoisomerase type I (single strand cut, ATP-independent) activity"/>
    <property type="evidence" value="ECO:0007669"/>
    <property type="project" value="UniProtKB-UniRule"/>
</dbReference>
<evidence type="ECO:0000259" key="12">
    <source>
        <dbReference type="PROSITE" id="PS50880"/>
    </source>
</evidence>
<keyword evidence="4" id="KW-0677">Repeat</keyword>
<feature type="site" description="Interaction with DNA" evidence="11">
    <location>
        <position position="329"/>
    </location>
</feature>
<dbReference type="InterPro" id="IPR005739">
    <property type="entry name" value="TopoI_arch"/>
</dbReference>
<dbReference type="GO" id="GO:0006265">
    <property type="term" value="P:DNA topological change"/>
    <property type="evidence" value="ECO:0007669"/>
    <property type="project" value="UniProtKB-UniRule"/>
</dbReference>
<dbReference type="Proteomes" id="UP000750197">
    <property type="component" value="Unassembled WGS sequence"/>
</dbReference>
<dbReference type="InterPro" id="IPR013824">
    <property type="entry name" value="Topo_IA_cen_sub1"/>
</dbReference>
<reference evidence="14" key="1">
    <citation type="submission" date="2021-04" db="EMBL/GenBank/DDBJ databases">
        <title>Genomic insights into ecological role and evolution of a novel Thermoplasmata order Candidatus Sysuiplasmatales.</title>
        <authorList>
            <person name="Yuan Y."/>
        </authorList>
    </citation>
    <scope>NUCLEOTIDE SEQUENCE</scope>
    <source>
        <strain evidence="15">TUT19-bin139</strain>
        <strain evidence="14">YP2-bin.285</strain>
    </source>
</reference>
<evidence type="ECO:0000256" key="5">
    <source>
        <dbReference type="ARBA" id="ARBA00022771"/>
    </source>
</evidence>
<dbReference type="InterPro" id="IPR013498">
    <property type="entry name" value="Topo_IA_Znf"/>
</dbReference>
<dbReference type="CDD" id="cd00186">
    <property type="entry name" value="TOP1Ac"/>
    <property type="match status" value="1"/>
</dbReference>
<dbReference type="PANTHER" id="PTHR11390">
    <property type="entry name" value="PROKARYOTIC DNA TOPOISOMERASE"/>
    <property type="match status" value="1"/>
</dbReference>
<dbReference type="CDD" id="cd03362">
    <property type="entry name" value="TOPRIM_TopoIA_TopoIII"/>
    <property type="match status" value="1"/>
</dbReference>
<protein>
    <recommendedName>
        <fullName evidence="11">DNA topoisomerase 1</fullName>
        <ecNumber evidence="11">5.6.2.1</ecNumber>
    </recommendedName>
    <alternativeName>
        <fullName evidence="11">DNA topoisomerase I</fullName>
    </alternativeName>
</protein>
<dbReference type="SMART" id="SM00437">
    <property type="entry name" value="TOP1Ac"/>
    <property type="match status" value="1"/>
</dbReference>
<keyword evidence="9 11" id="KW-0238">DNA-binding</keyword>
<keyword evidence="7" id="KW-0460">Magnesium</keyword>
<dbReference type="PROSITE" id="PS50880">
    <property type="entry name" value="TOPRIM"/>
    <property type="match status" value="1"/>
</dbReference>
<dbReference type="Proteomes" id="UP000716004">
    <property type="component" value="Unassembled WGS sequence"/>
</dbReference>
<comment type="caution">
    <text evidence="14">The sequence shown here is derived from an EMBL/GenBank/DDBJ whole genome shotgun (WGS) entry which is preliminary data.</text>
</comment>
<dbReference type="HAMAP" id="MF_00952">
    <property type="entry name" value="Topoisom_1_prok"/>
    <property type="match status" value="1"/>
</dbReference>
<dbReference type="PANTHER" id="PTHR11390:SF26">
    <property type="entry name" value="DNA TOPOISOMERASE 1"/>
    <property type="match status" value="1"/>
</dbReference>
<dbReference type="Gene3D" id="1.10.290.10">
    <property type="entry name" value="Topoisomerase I, domain 4"/>
    <property type="match status" value="1"/>
</dbReference>
<dbReference type="GO" id="GO:0008270">
    <property type="term" value="F:zinc ion binding"/>
    <property type="evidence" value="ECO:0007669"/>
    <property type="project" value="UniProtKB-KW"/>
</dbReference>
<keyword evidence="5" id="KW-0863">Zinc-finger</keyword>
<dbReference type="AlphaFoldDB" id="A0A8J7YMA6"/>